<feature type="region of interest" description="Disordered" evidence="2">
    <location>
        <begin position="94"/>
        <end position="117"/>
    </location>
</feature>
<dbReference type="GeneID" id="106807634"/>
<feature type="compositionally biased region" description="Low complexity" evidence="2">
    <location>
        <begin position="1045"/>
        <end position="1054"/>
    </location>
</feature>
<feature type="coiled-coil region" evidence="1">
    <location>
        <begin position="330"/>
        <end position="380"/>
    </location>
</feature>
<evidence type="ECO:0000256" key="2">
    <source>
        <dbReference type="SAM" id="MobiDB-lite"/>
    </source>
</evidence>
<feature type="region of interest" description="Disordered" evidence="2">
    <location>
        <begin position="786"/>
        <end position="832"/>
    </location>
</feature>
<organism evidence="3 4">
    <name type="scientific">Priapulus caudatus</name>
    <name type="common">Priapulid worm</name>
    <dbReference type="NCBI Taxonomy" id="37621"/>
    <lineage>
        <taxon>Eukaryota</taxon>
        <taxon>Metazoa</taxon>
        <taxon>Ecdysozoa</taxon>
        <taxon>Scalidophora</taxon>
        <taxon>Priapulida</taxon>
        <taxon>Priapulimorpha</taxon>
        <taxon>Priapulimorphida</taxon>
        <taxon>Priapulidae</taxon>
        <taxon>Priapulus</taxon>
    </lineage>
</organism>
<feature type="compositionally biased region" description="Polar residues" evidence="2">
    <location>
        <begin position="1"/>
        <end position="12"/>
    </location>
</feature>
<proteinExistence type="predicted"/>
<dbReference type="RefSeq" id="XP_014665529.1">
    <property type="nucleotide sequence ID" value="XM_014810043.1"/>
</dbReference>
<keyword evidence="3" id="KW-1185">Reference proteome</keyword>
<gene>
    <name evidence="4" type="primary">LOC106807634</name>
</gene>
<feature type="region of interest" description="Disordered" evidence="2">
    <location>
        <begin position="1045"/>
        <end position="1080"/>
    </location>
</feature>
<feature type="region of interest" description="Disordered" evidence="2">
    <location>
        <begin position="1"/>
        <end position="61"/>
    </location>
</feature>
<name>A0ABM1E008_PRICU</name>
<feature type="compositionally biased region" description="Polar residues" evidence="2">
    <location>
        <begin position="646"/>
        <end position="659"/>
    </location>
</feature>
<accession>A0ABM1E008</accession>
<keyword evidence="1" id="KW-0175">Coiled coil</keyword>
<feature type="region of interest" description="Disordered" evidence="2">
    <location>
        <begin position="199"/>
        <end position="219"/>
    </location>
</feature>
<sequence length="1094" mass="124894">MLEKAQTPTITPRSPDKIRAKPLLKLTSFGKIGTTDNDSETESEDIRNNEAPPMEGLQSSEEMIRLKKKSQEALRNLKKMLEQEFEESRAQLLHEKEESLRREKDKLERETCSEEEQLRVQKTDKLSILQRQLSTSVENEETILKNTQQEALNRIKERFQEEEEEEERRLGEVMKENLSRIRADIESTIEVEKNKLEEKKKGAGEKIRKEVEEEKEAEKNRLVAVQKQELEDIRASLQIENEKVITEMKDKQERELCRMKSDMEEKHESAVHVMQRHLQETHDSTMEELQGKLTEAQAVQLRQKQAELDMLAERQAVFSTLERDLSDVLREKKEAMKTVHDEELRSLQQEHQTSLQQLRSKFAKQEIELKNNLCENTEKQKAVLLAEQATQLRHLRDEFETRIVSMKSESDAKESELEERVSINAERQRKLDEEMKELENKEKPVMNQRNLQLKLNVVRQDEVETGSQTDQPQALDLQQQTFLDTIDELSQQIQLRQKELQNLNAAITERKAALTVMQTQKEFNAGTIANMVSNRTKSRDEVPTSTGRDGESILVRAEQETVEQEELLDKPLRHAPTLHGIHHAATMTDAPTTTGPMAIQELTTSPHTTQAKLYPRNQALEQNHDYIPREDTTPSKRRQKIERSYKTSQRAWEQGSTEFSSDIEEERVASGDARQSVQQAKSFLREQSRQLKKRAASLRVAKQQWNHDLTNLKKNLPAESSTMLDGIRCNLEQEALEIEQLRETMASSRRLLKGHHNRRSLDEHEVGLNLSDSADDGLYTRGRNAARRRHVSSIDSSSTDDDGDEEDSRYASPGIRAKPRHYTPGGSTTNTRSVADSLHQIDTNLQHVLGFLGTLPGTKTSDITESKPQFQLSGGSSTDAIRMADYLQRIDSNLKNVLGFIGMNTSSGTTGVQAEIPLQKHRSPMMSQQPQLHLPPYTVLANSSYSTVTQPPPFDSYPAHETADRSLQKKWQKYFGSRPLSLSVTSLPPSESAFGYQPASQLLESYRTGTERGDQPPTNIDSQLAEHRKWLKDFQKDLGIGSSLSGSDRGSVISGRLSPVKQPHAVSSSTKMRLELDENNEIRLRSYSGTQSVE</sequence>
<feature type="compositionally biased region" description="Basic and acidic residues" evidence="2">
    <location>
        <begin position="622"/>
        <end position="634"/>
    </location>
</feature>
<feature type="compositionally biased region" description="Acidic residues" evidence="2">
    <location>
        <begin position="798"/>
        <end position="807"/>
    </location>
</feature>
<evidence type="ECO:0000313" key="3">
    <source>
        <dbReference type="Proteomes" id="UP000695022"/>
    </source>
</evidence>
<protein>
    <submittedName>
        <fullName evidence="4">Centrosomal protein of 164 kDa-like</fullName>
    </submittedName>
</protein>
<evidence type="ECO:0000256" key="1">
    <source>
        <dbReference type="SAM" id="Coils"/>
    </source>
</evidence>
<dbReference type="Proteomes" id="UP000695022">
    <property type="component" value="Unplaced"/>
</dbReference>
<feature type="region of interest" description="Disordered" evidence="2">
    <location>
        <begin position="621"/>
        <end position="659"/>
    </location>
</feature>
<reference evidence="4" key="1">
    <citation type="submission" date="2025-08" db="UniProtKB">
        <authorList>
            <consortium name="RefSeq"/>
        </authorList>
    </citation>
    <scope>IDENTIFICATION</scope>
</reference>
<feature type="coiled-coil region" evidence="1">
    <location>
        <begin position="724"/>
        <end position="751"/>
    </location>
</feature>
<evidence type="ECO:0000313" key="4">
    <source>
        <dbReference type="RefSeq" id="XP_014665529.1"/>
    </source>
</evidence>